<name>A0A9D1HF06_9FIRM</name>
<sequence>MKKSKKSLLIPALSVLLLVAAAAAGTIITFLRPLFDVDKVYKAWDTIQNQFETLEAARADENGFVAPDDLPALLDELEERAASYMDQGLITEYTREDTGIFMRLSGGVGYLYSPQLEDVMSGSSVRTVSNTAGLSDDPIANTSNILWTDRGDWRGQILTIEPYTTDYGMLGNYLLGGRSPDKSAAQIARSLSDYYTFSEDDNWDSFTYEQGARLGNHSVIVWYGHGDYISKYGPVLGSSLKSNKENIAKYDRQLFGAYDRAEMVITGDYISLTPYYFEDKIPDDSLNGSLIYLANCSSARDDRLAQVFIDKGAKLVVGNSYTINTRYNLYMMTDFLSALTEQYEDGTYKTAEDALAYAKSENGDQDGVIFSYGAQVLLTYAPGESNYRLVPTPEEMADQMLLPETDTQQDLSDLSPAERYLEENIRPLFASGTRDWVLDYERLGNDIGGTSCYYASDTENIALLGYHIHDYDHNGTDDLVVASLDRYRDETLSESAKDRQEMGILSLKLSLYLMNSDGSLAHTFYYRPQINPYKLEQIHITFAEEWIFVTTSRDDDTLSSDEARDYHDSHDESLTLICPWGDGDENSRWLHYDYERKMGHLAIPEASNLLISTFSPGMDEWEDLYHEGATGVTFSDQFHQPYDPPLITNETYGTYASEDEAIEYIRSSIQDITGMDNFSLNCTTWENRWDAPFFQLNGSYPSLELELTSTNTYGFGMSGTTTIHMAQNTMEQ</sequence>
<dbReference type="Proteomes" id="UP000824164">
    <property type="component" value="Unassembled WGS sequence"/>
</dbReference>
<evidence type="ECO:0000313" key="3">
    <source>
        <dbReference type="Proteomes" id="UP000824164"/>
    </source>
</evidence>
<protein>
    <recommendedName>
        <fullName evidence="4">Gingipain domain-containing protein</fullName>
    </recommendedName>
</protein>
<reference evidence="2" key="1">
    <citation type="submission" date="2020-10" db="EMBL/GenBank/DDBJ databases">
        <authorList>
            <person name="Gilroy R."/>
        </authorList>
    </citation>
    <scope>NUCLEOTIDE SEQUENCE</scope>
    <source>
        <strain evidence="2">CHK187-14744</strain>
    </source>
</reference>
<evidence type="ECO:0000256" key="1">
    <source>
        <dbReference type="SAM" id="SignalP"/>
    </source>
</evidence>
<evidence type="ECO:0000313" key="2">
    <source>
        <dbReference type="EMBL" id="HIU02111.1"/>
    </source>
</evidence>
<comment type="caution">
    <text evidence="2">The sequence shown here is derived from an EMBL/GenBank/DDBJ whole genome shotgun (WGS) entry which is preliminary data.</text>
</comment>
<dbReference type="AlphaFoldDB" id="A0A9D1HF06"/>
<keyword evidence="1" id="KW-0732">Signal</keyword>
<evidence type="ECO:0008006" key="4">
    <source>
        <dbReference type="Google" id="ProtNLM"/>
    </source>
</evidence>
<gene>
    <name evidence="2" type="ORF">IAB63_02525</name>
</gene>
<organism evidence="2 3">
    <name type="scientific">Candidatus Onthocola gallistercoris</name>
    <dbReference type="NCBI Taxonomy" id="2840876"/>
    <lineage>
        <taxon>Bacteria</taxon>
        <taxon>Bacillati</taxon>
        <taxon>Bacillota</taxon>
        <taxon>Bacilli</taxon>
        <taxon>Candidatus Onthocola</taxon>
    </lineage>
</organism>
<reference evidence="2" key="2">
    <citation type="journal article" date="2021" name="PeerJ">
        <title>Extensive microbial diversity within the chicken gut microbiome revealed by metagenomics and culture.</title>
        <authorList>
            <person name="Gilroy R."/>
            <person name="Ravi A."/>
            <person name="Getino M."/>
            <person name="Pursley I."/>
            <person name="Horton D.L."/>
            <person name="Alikhan N.F."/>
            <person name="Baker D."/>
            <person name="Gharbi K."/>
            <person name="Hall N."/>
            <person name="Watson M."/>
            <person name="Adriaenssens E.M."/>
            <person name="Foster-Nyarko E."/>
            <person name="Jarju S."/>
            <person name="Secka A."/>
            <person name="Antonio M."/>
            <person name="Oren A."/>
            <person name="Chaudhuri R.R."/>
            <person name="La Ragione R."/>
            <person name="Hildebrand F."/>
            <person name="Pallen M.J."/>
        </authorList>
    </citation>
    <scope>NUCLEOTIDE SEQUENCE</scope>
    <source>
        <strain evidence="2">CHK187-14744</strain>
    </source>
</reference>
<accession>A0A9D1HF06</accession>
<dbReference type="EMBL" id="DVLT01000017">
    <property type="protein sequence ID" value="HIU02111.1"/>
    <property type="molecule type" value="Genomic_DNA"/>
</dbReference>
<feature type="chain" id="PRO_5038756004" description="Gingipain domain-containing protein" evidence="1">
    <location>
        <begin position="24"/>
        <end position="732"/>
    </location>
</feature>
<feature type="signal peptide" evidence="1">
    <location>
        <begin position="1"/>
        <end position="23"/>
    </location>
</feature>
<proteinExistence type="predicted"/>